<feature type="region of interest" description="Disordered" evidence="1">
    <location>
        <begin position="139"/>
        <end position="161"/>
    </location>
</feature>
<dbReference type="EMBL" id="JANPWB010000016">
    <property type="protein sequence ID" value="KAJ1085512.1"/>
    <property type="molecule type" value="Genomic_DNA"/>
</dbReference>
<dbReference type="AlphaFoldDB" id="A0AAV7L1V9"/>
<evidence type="ECO:0000313" key="2">
    <source>
        <dbReference type="EMBL" id="KAJ1085512.1"/>
    </source>
</evidence>
<proteinExistence type="predicted"/>
<evidence type="ECO:0000313" key="3">
    <source>
        <dbReference type="Proteomes" id="UP001066276"/>
    </source>
</evidence>
<reference evidence="2" key="1">
    <citation type="journal article" date="2022" name="bioRxiv">
        <title>Sequencing and chromosome-scale assembly of the giantPleurodeles waltlgenome.</title>
        <authorList>
            <person name="Brown T."/>
            <person name="Elewa A."/>
            <person name="Iarovenko S."/>
            <person name="Subramanian E."/>
            <person name="Araus A.J."/>
            <person name="Petzold A."/>
            <person name="Susuki M."/>
            <person name="Suzuki K.-i.T."/>
            <person name="Hayashi T."/>
            <person name="Toyoda A."/>
            <person name="Oliveira C."/>
            <person name="Osipova E."/>
            <person name="Leigh N.D."/>
            <person name="Simon A."/>
            <person name="Yun M.H."/>
        </authorList>
    </citation>
    <scope>NUCLEOTIDE SEQUENCE</scope>
    <source>
        <strain evidence="2">20211129_DDA</strain>
        <tissue evidence="2">Liver</tissue>
    </source>
</reference>
<dbReference type="Proteomes" id="UP001066276">
    <property type="component" value="Chromosome 12"/>
</dbReference>
<name>A0AAV7L1V9_PLEWA</name>
<evidence type="ECO:0000256" key="1">
    <source>
        <dbReference type="SAM" id="MobiDB-lite"/>
    </source>
</evidence>
<sequence>MHPHLTFRGKALRVPQLIWARPRSRSRLLLEVLAVVFALFRAPPHHRVRQASTWSPPMSAPSGCFPAQRPRHLHVRGASAISLGPTARPGSPRVSAASARCDSRSLTSFPCLKCPPFSTAAGSGFGSRVASVLNRARPRATLRSQHRPSPDRVYGGARYHW</sequence>
<comment type="caution">
    <text evidence="2">The sequence shown here is derived from an EMBL/GenBank/DDBJ whole genome shotgun (WGS) entry which is preliminary data.</text>
</comment>
<accession>A0AAV7L1V9</accession>
<organism evidence="2 3">
    <name type="scientific">Pleurodeles waltl</name>
    <name type="common">Iberian ribbed newt</name>
    <dbReference type="NCBI Taxonomy" id="8319"/>
    <lineage>
        <taxon>Eukaryota</taxon>
        <taxon>Metazoa</taxon>
        <taxon>Chordata</taxon>
        <taxon>Craniata</taxon>
        <taxon>Vertebrata</taxon>
        <taxon>Euteleostomi</taxon>
        <taxon>Amphibia</taxon>
        <taxon>Batrachia</taxon>
        <taxon>Caudata</taxon>
        <taxon>Salamandroidea</taxon>
        <taxon>Salamandridae</taxon>
        <taxon>Pleurodelinae</taxon>
        <taxon>Pleurodeles</taxon>
    </lineage>
</organism>
<protein>
    <submittedName>
        <fullName evidence="2">Uncharacterized protein</fullName>
    </submittedName>
</protein>
<gene>
    <name evidence="2" type="ORF">NDU88_005644</name>
</gene>
<keyword evidence="3" id="KW-1185">Reference proteome</keyword>